<organism evidence="2 3">
    <name type="scientific">Ensifer adhaerens</name>
    <name type="common">Sinorhizobium morelense</name>
    <dbReference type="NCBI Taxonomy" id="106592"/>
    <lineage>
        <taxon>Bacteria</taxon>
        <taxon>Pseudomonadati</taxon>
        <taxon>Pseudomonadota</taxon>
        <taxon>Alphaproteobacteria</taxon>
        <taxon>Hyphomicrobiales</taxon>
        <taxon>Rhizobiaceae</taxon>
        <taxon>Sinorhizobium/Ensifer group</taxon>
        <taxon>Ensifer</taxon>
    </lineage>
</organism>
<gene>
    <name evidence="2" type="ORF">AC244_24585</name>
</gene>
<keyword evidence="1" id="KW-0472">Membrane</keyword>
<evidence type="ECO:0000256" key="1">
    <source>
        <dbReference type="SAM" id="Phobius"/>
    </source>
</evidence>
<protein>
    <recommendedName>
        <fullName evidence="4">DUF1109 family protein</fullName>
    </recommendedName>
</protein>
<comment type="caution">
    <text evidence="2">The sequence shown here is derived from an EMBL/GenBank/DDBJ whole genome shotgun (WGS) entry which is preliminary data.</text>
</comment>
<feature type="transmembrane region" description="Helical" evidence="1">
    <location>
        <begin position="91"/>
        <end position="113"/>
    </location>
</feature>
<evidence type="ECO:0000313" key="3">
    <source>
        <dbReference type="Proteomes" id="UP000037425"/>
    </source>
</evidence>
<keyword evidence="1" id="KW-1133">Transmembrane helix</keyword>
<reference evidence="3" key="1">
    <citation type="submission" date="2015-07" db="EMBL/GenBank/DDBJ databases">
        <title>Whole genome sequence of an Ensifer adhaerens strain isolated from a cave pool in the Wind Cave National Park.</title>
        <authorList>
            <person name="Eng W.W.H."/>
            <person name="Gan H.M."/>
            <person name="Barton H.A."/>
            <person name="Savka M.A."/>
        </authorList>
    </citation>
    <scope>NUCLEOTIDE SEQUENCE [LARGE SCALE GENOMIC DNA]</scope>
    <source>
        <strain evidence="3">SD006</strain>
    </source>
</reference>
<dbReference type="Pfam" id="PF06532">
    <property type="entry name" value="NrsF"/>
    <property type="match status" value="1"/>
</dbReference>
<dbReference type="OrthoDB" id="9816468at2"/>
<dbReference type="EMBL" id="LGAP01000021">
    <property type="protein sequence ID" value="KOF15245.1"/>
    <property type="molecule type" value="Genomic_DNA"/>
</dbReference>
<dbReference type="RefSeq" id="WP_053251427.1">
    <property type="nucleotide sequence ID" value="NZ_LGAP01000021.1"/>
</dbReference>
<feature type="transmembrane region" description="Helical" evidence="1">
    <location>
        <begin position="21"/>
        <end position="44"/>
    </location>
</feature>
<accession>A0A0L8BKX3</accession>
<feature type="transmembrane region" description="Helical" evidence="1">
    <location>
        <begin position="125"/>
        <end position="146"/>
    </location>
</feature>
<evidence type="ECO:0008006" key="4">
    <source>
        <dbReference type="Google" id="ProtNLM"/>
    </source>
</evidence>
<sequence>METDELIKALAADTRRSGISMAGAWSGAGLAAVAVAAVVFFALLGARPDIADAAQTVRFLFKFVVTTALAASAFGLLHILSRPDADVRRSLPRLVVAPALLVAGVVAEIVVSLPGTWSAQLVGTNSLVCLTYIPLIGIGPLVLLLLALRHGAPSYPSLAGAMAGLAAGGIAATFYAAHCTDDSPLFVATWYTIAIAALTLLGAIGARRFVRW</sequence>
<dbReference type="AlphaFoldDB" id="A0A0L8BKX3"/>
<dbReference type="InterPro" id="IPR009495">
    <property type="entry name" value="NrsF"/>
</dbReference>
<name>A0A0L8BKX3_ENSAD</name>
<feature type="transmembrane region" description="Helical" evidence="1">
    <location>
        <begin position="189"/>
        <end position="210"/>
    </location>
</feature>
<keyword evidence="1" id="KW-0812">Transmembrane</keyword>
<evidence type="ECO:0000313" key="2">
    <source>
        <dbReference type="EMBL" id="KOF15245.1"/>
    </source>
</evidence>
<dbReference type="PATRIC" id="fig|106592.7.peg.3657"/>
<dbReference type="Proteomes" id="UP000037425">
    <property type="component" value="Unassembled WGS sequence"/>
</dbReference>
<feature type="transmembrane region" description="Helical" evidence="1">
    <location>
        <begin position="158"/>
        <end position="177"/>
    </location>
</feature>
<feature type="transmembrane region" description="Helical" evidence="1">
    <location>
        <begin position="59"/>
        <end position="79"/>
    </location>
</feature>
<proteinExistence type="predicted"/>